<name>A0A9Q0S2V0_9DIPT</name>
<feature type="domain" description="FHA" evidence="2">
    <location>
        <begin position="716"/>
        <end position="767"/>
    </location>
</feature>
<protein>
    <recommendedName>
        <fullName evidence="2">FHA domain-containing protein</fullName>
    </recommendedName>
</protein>
<comment type="caution">
    <text evidence="3">The sequence shown here is derived from an EMBL/GenBank/DDBJ whole genome shotgun (WGS) entry which is preliminary data.</text>
</comment>
<feature type="region of interest" description="Disordered" evidence="1">
    <location>
        <begin position="616"/>
        <end position="635"/>
    </location>
</feature>
<sequence>MNFSEYYIERVGFEENLEMCYTLQKGINLIGRSCEPNIDITINSMRCSPCHCTITVNSNCVEFQNLSKNHGTVLNDVKIKSDEIIKLKENDIIGIVTAMSIPWNLEGDLDLFVYRLKKYPVENSLSRRLDNDFNTPEKSLETGASAVNTPPNPVHLTNLPVSPTKKRQNTNNSKNFSDHRVNENSTDNYNCEAIQRNKASLEAISLSEYYLERVGFEANVKMRLNLKKGCNLVGRKGAPKVDVGINSVRCSPRQCLISVARDFVAFRNVNETHGTALNDITITSSDMIKLKENDIIGIVRGVSVPWNLEGNYYLFVYRLKKYSSEDLVSLQLDNDLNTLRKSPETGASAANTSDPVYYTIRPVPFSKLTEDYMYSTPPPPALLTTQNSTYSNITFTKKLEFTDFKKPLSNIVDCLPTWNSKNFSEHRFKKNSADNYNYKPIQGNKESPEAMGLSEYYIERVGFEANMRMRFNLKKGKNMIGRRGTPRIDIGIHSIKCSARHCIITVTDNSVELQNLSYTKGTTVNNVRITSNDTIKLIENDTIAIVKVGKVWNDWNDLEGNPELFVYRLKKHSSENMLSTEVDDDINTPKKSLENVASAGNPSNPLAVTILPASPSEKRTYKDVTPSTENSTCSNNIKKLKSTDLQKPSSEHADRLPTEYTQNVLDHPVNGNSAVNCKPTNNTEYRETMSLSEYYIERIGLEANENMRFDLKKGANLIGRRGAPNIDIGIDSTLCSPRQCIITVTNDCVEIQNISETSGISVNGTKIMNNELVMLIETDTIGIVAAGDVPCNLVGKNDSLFYRLRKNSSKNISSLELCNSLDNDDLDPIFEKSMYDLSEHLDKNFYQK</sequence>
<evidence type="ECO:0000313" key="3">
    <source>
        <dbReference type="EMBL" id="KAJ6641515.1"/>
    </source>
</evidence>
<dbReference type="Pfam" id="PF00498">
    <property type="entry name" value="FHA"/>
    <property type="match status" value="4"/>
</dbReference>
<dbReference type="SMART" id="SM00240">
    <property type="entry name" value="FHA"/>
    <property type="match status" value="4"/>
</dbReference>
<evidence type="ECO:0000256" key="1">
    <source>
        <dbReference type="SAM" id="MobiDB-lite"/>
    </source>
</evidence>
<feature type="domain" description="FHA" evidence="2">
    <location>
        <begin position="478"/>
        <end position="529"/>
    </location>
</feature>
<proteinExistence type="predicted"/>
<dbReference type="CDD" id="cd00060">
    <property type="entry name" value="FHA"/>
    <property type="match status" value="4"/>
</dbReference>
<dbReference type="SUPFAM" id="SSF49879">
    <property type="entry name" value="SMAD/FHA domain"/>
    <property type="match status" value="4"/>
</dbReference>
<feature type="compositionally biased region" description="Polar residues" evidence="1">
    <location>
        <begin position="625"/>
        <end position="635"/>
    </location>
</feature>
<dbReference type="Gene3D" id="2.60.200.20">
    <property type="match status" value="4"/>
</dbReference>
<organism evidence="3 4">
    <name type="scientific">Pseudolycoriella hygida</name>
    <dbReference type="NCBI Taxonomy" id="35572"/>
    <lineage>
        <taxon>Eukaryota</taxon>
        <taxon>Metazoa</taxon>
        <taxon>Ecdysozoa</taxon>
        <taxon>Arthropoda</taxon>
        <taxon>Hexapoda</taxon>
        <taxon>Insecta</taxon>
        <taxon>Pterygota</taxon>
        <taxon>Neoptera</taxon>
        <taxon>Endopterygota</taxon>
        <taxon>Diptera</taxon>
        <taxon>Nematocera</taxon>
        <taxon>Sciaroidea</taxon>
        <taxon>Sciaridae</taxon>
        <taxon>Pseudolycoriella</taxon>
    </lineage>
</organism>
<reference evidence="3" key="1">
    <citation type="submission" date="2022-07" db="EMBL/GenBank/DDBJ databases">
        <authorList>
            <person name="Trinca V."/>
            <person name="Uliana J.V.C."/>
            <person name="Torres T.T."/>
            <person name="Ward R.J."/>
            <person name="Monesi N."/>
        </authorList>
    </citation>
    <scope>NUCLEOTIDE SEQUENCE</scope>
    <source>
        <strain evidence="3">HSMRA1968</strain>
        <tissue evidence="3">Whole embryos</tissue>
    </source>
</reference>
<dbReference type="AlphaFoldDB" id="A0A9Q0S2V0"/>
<dbReference type="InterPro" id="IPR000253">
    <property type="entry name" value="FHA_dom"/>
</dbReference>
<gene>
    <name evidence="3" type="ORF">Bhyg_06454</name>
</gene>
<evidence type="ECO:0000259" key="2">
    <source>
        <dbReference type="PROSITE" id="PS50006"/>
    </source>
</evidence>
<dbReference type="InterPro" id="IPR008984">
    <property type="entry name" value="SMAD_FHA_dom_sf"/>
</dbReference>
<evidence type="ECO:0000313" key="4">
    <source>
        <dbReference type="Proteomes" id="UP001151699"/>
    </source>
</evidence>
<dbReference type="PROSITE" id="PS50006">
    <property type="entry name" value="FHA_DOMAIN"/>
    <property type="match status" value="3"/>
</dbReference>
<feature type="region of interest" description="Disordered" evidence="1">
    <location>
        <begin position="130"/>
        <end position="184"/>
    </location>
</feature>
<dbReference type="EMBL" id="WJQU01000002">
    <property type="protein sequence ID" value="KAJ6641515.1"/>
    <property type="molecule type" value="Genomic_DNA"/>
</dbReference>
<keyword evidence="4" id="KW-1185">Reference proteome</keyword>
<accession>A0A9Q0S2V0</accession>
<feature type="domain" description="FHA" evidence="2">
    <location>
        <begin position="28"/>
        <end position="79"/>
    </location>
</feature>
<dbReference type="Proteomes" id="UP001151699">
    <property type="component" value="Chromosome B"/>
</dbReference>